<evidence type="ECO:0000313" key="4">
    <source>
        <dbReference type="EMBL" id="MBB6692410.1"/>
    </source>
</evidence>
<name>A0A841U2U8_9BACL</name>
<dbReference type="CDD" id="cd04301">
    <property type="entry name" value="NAT_SF"/>
    <property type="match status" value="1"/>
</dbReference>
<protein>
    <submittedName>
        <fullName evidence="4">GNAT family N-acetyltransferase</fullName>
    </submittedName>
</protein>
<dbReference type="Proteomes" id="UP000553776">
    <property type="component" value="Unassembled WGS sequence"/>
</dbReference>
<dbReference type="InterPro" id="IPR000182">
    <property type="entry name" value="GNAT_dom"/>
</dbReference>
<dbReference type="Gene3D" id="3.40.630.30">
    <property type="match status" value="1"/>
</dbReference>
<dbReference type="InterPro" id="IPR016181">
    <property type="entry name" value="Acyl_CoA_acyltransferase"/>
</dbReference>
<dbReference type="EMBL" id="JACJVR010000052">
    <property type="protein sequence ID" value="MBB6692410.1"/>
    <property type="molecule type" value="Genomic_DNA"/>
</dbReference>
<dbReference type="PANTHER" id="PTHR43877:SF2">
    <property type="entry name" value="AMINOALKYLPHOSPHONATE N-ACETYLTRANSFERASE-RELATED"/>
    <property type="match status" value="1"/>
</dbReference>
<dbReference type="PANTHER" id="PTHR43877">
    <property type="entry name" value="AMINOALKYLPHOSPHONATE N-ACETYLTRANSFERASE-RELATED-RELATED"/>
    <property type="match status" value="1"/>
</dbReference>
<keyword evidence="2" id="KW-0012">Acyltransferase</keyword>
<dbReference type="RefSeq" id="WP_185136397.1">
    <property type="nucleotide sequence ID" value="NZ_JACJVR010000052.1"/>
</dbReference>
<proteinExistence type="predicted"/>
<dbReference type="GO" id="GO:0016747">
    <property type="term" value="F:acyltransferase activity, transferring groups other than amino-acyl groups"/>
    <property type="evidence" value="ECO:0007669"/>
    <property type="project" value="InterPro"/>
</dbReference>
<dbReference type="SUPFAM" id="SSF55729">
    <property type="entry name" value="Acyl-CoA N-acyltransferases (Nat)"/>
    <property type="match status" value="1"/>
</dbReference>
<organism evidence="4 5">
    <name type="scientific">Cohnella xylanilytica</name>
    <dbReference type="NCBI Taxonomy" id="557555"/>
    <lineage>
        <taxon>Bacteria</taxon>
        <taxon>Bacillati</taxon>
        <taxon>Bacillota</taxon>
        <taxon>Bacilli</taxon>
        <taxon>Bacillales</taxon>
        <taxon>Paenibacillaceae</taxon>
        <taxon>Cohnella</taxon>
    </lineage>
</organism>
<evidence type="ECO:0000313" key="5">
    <source>
        <dbReference type="Proteomes" id="UP000553776"/>
    </source>
</evidence>
<evidence type="ECO:0000256" key="2">
    <source>
        <dbReference type="ARBA" id="ARBA00023315"/>
    </source>
</evidence>
<keyword evidence="1 4" id="KW-0808">Transferase</keyword>
<sequence>MTVRHAVPTDCEPVAKLVVRAIRDIAGQLTGEEDEARALARLEAYYREPGNRFSYDRYLVKIAEGQVAGMILCYPGSDAEALYRPIVERLREMTGDPWLTIDDEADDGEFYIDAFAVFPAFEGRGYGRELIAAAEEWAVASGIRKVALNVDVENDKAHAMYVKLGFEEDNRIRINGHAFRHMTKFL</sequence>
<accession>A0A841U2U8</accession>
<evidence type="ECO:0000256" key="1">
    <source>
        <dbReference type="ARBA" id="ARBA00022679"/>
    </source>
</evidence>
<dbReference type="InterPro" id="IPR050832">
    <property type="entry name" value="Bact_Acetyltransf"/>
</dbReference>
<keyword evidence="5" id="KW-1185">Reference proteome</keyword>
<dbReference type="Pfam" id="PF00583">
    <property type="entry name" value="Acetyltransf_1"/>
    <property type="match status" value="1"/>
</dbReference>
<comment type="caution">
    <text evidence="4">The sequence shown here is derived from an EMBL/GenBank/DDBJ whole genome shotgun (WGS) entry which is preliminary data.</text>
</comment>
<gene>
    <name evidence="4" type="ORF">H7B90_13445</name>
</gene>
<evidence type="ECO:0000259" key="3">
    <source>
        <dbReference type="PROSITE" id="PS51186"/>
    </source>
</evidence>
<dbReference type="AlphaFoldDB" id="A0A841U2U8"/>
<feature type="domain" description="N-acetyltransferase" evidence="3">
    <location>
        <begin position="1"/>
        <end position="186"/>
    </location>
</feature>
<dbReference type="PROSITE" id="PS51186">
    <property type="entry name" value="GNAT"/>
    <property type="match status" value="1"/>
</dbReference>
<reference evidence="4 5" key="1">
    <citation type="submission" date="2020-08" db="EMBL/GenBank/DDBJ databases">
        <title>Cohnella phylogeny.</title>
        <authorList>
            <person name="Dunlap C."/>
        </authorList>
    </citation>
    <scope>NUCLEOTIDE SEQUENCE [LARGE SCALE GENOMIC DNA]</scope>
    <source>
        <strain evidence="4 5">DSM 25239</strain>
    </source>
</reference>